<dbReference type="OrthoDB" id="7774376at2"/>
<feature type="region of interest" description="Disordered" evidence="1">
    <location>
        <begin position="193"/>
        <end position="246"/>
    </location>
</feature>
<evidence type="ECO:0000313" key="2">
    <source>
        <dbReference type="EMBL" id="PWB93783.1"/>
    </source>
</evidence>
<sequence>MGYLSPPPAPAPVVVYKDVGGLVSEYQAQTEIYRREGREVRLHECRSACTMALSLPNVCVYPDSQVKFHLAYNAIDHQTDAGVSAELFNYYPAAVRERLGYLTRQYRVLSGRELISLGIRNCNGGGQTMIAAAGRSRRGAQTIASATPASDPLGDLAQKVRGAVSQAFADPTSPPQGPIRLALAERDRLAATGSVDAMPTASIRSNGAAPLEAPEPPRRPPSAAFTSGDAQKTPEPAPEALAAPAPLIPGGYPILATGAFVPPLVGGAAH</sequence>
<dbReference type="AlphaFoldDB" id="A0A2U1SQB1"/>
<gene>
    <name evidence="2" type="ORF">C5689_10910</name>
</gene>
<evidence type="ECO:0000256" key="1">
    <source>
        <dbReference type="SAM" id="MobiDB-lite"/>
    </source>
</evidence>
<protein>
    <submittedName>
        <fullName evidence="2">Uncharacterized protein</fullName>
    </submittedName>
</protein>
<evidence type="ECO:0000313" key="3">
    <source>
        <dbReference type="Proteomes" id="UP000245137"/>
    </source>
</evidence>
<reference evidence="2 3" key="1">
    <citation type="journal article" date="2018" name="Appl. Microbiol. Biotechnol.">
        <title>Co-cultivation of the strictly anaerobic methanogen Methanosarcina barkeri with aerobic methanotrophs in an oxygen-limited membrane bioreactor.</title>
        <authorList>
            <person name="In 't Zandt M.H."/>
            <person name="van den Bosch T.J.M."/>
            <person name="Rijkers R."/>
            <person name="van Kessel M.A.H.J."/>
            <person name="Jetten M.S.M."/>
            <person name="Welte C.U."/>
        </authorList>
    </citation>
    <scope>NUCLEOTIDE SEQUENCE [LARGE SCALE GENOMIC DNA]</scope>
    <source>
        <strain evidence="2 3">DSM 17706</strain>
    </source>
</reference>
<name>A0A2U1SQB1_METSR</name>
<organism evidence="2 3">
    <name type="scientific">Methylosinus sporium</name>
    <dbReference type="NCBI Taxonomy" id="428"/>
    <lineage>
        <taxon>Bacteria</taxon>
        <taxon>Pseudomonadati</taxon>
        <taxon>Pseudomonadota</taxon>
        <taxon>Alphaproteobacteria</taxon>
        <taxon>Hyphomicrobiales</taxon>
        <taxon>Methylocystaceae</taxon>
        <taxon>Methylosinus</taxon>
    </lineage>
</organism>
<dbReference type="Proteomes" id="UP000245137">
    <property type="component" value="Unassembled WGS sequence"/>
</dbReference>
<keyword evidence="3" id="KW-1185">Reference proteome</keyword>
<dbReference type="RefSeq" id="WP_108917307.1">
    <property type="nucleotide sequence ID" value="NZ_BGJY01000001.1"/>
</dbReference>
<comment type="caution">
    <text evidence="2">The sequence shown here is derived from an EMBL/GenBank/DDBJ whole genome shotgun (WGS) entry which is preliminary data.</text>
</comment>
<dbReference type="EMBL" id="PUIV01000015">
    <property type="protein sequence ID" value="PWB93783.1"/>
    <property type="molecule type" value="Genomic_DNA"/>
</dbReference>
<accession>A0A2U1SQB1</accession>
<proteinExistence type="predicted"/>